<feature type="transmembrane region" description="Helical" evidence="1">
    <location>
        <begin position="15"/>
        <end position="36"/>
    </location>
</feature>
<reference evidence="2" key="2">
    <citation type="journal article" date="2020" name="Nat. Commun.">
        <title>Large-scale genome sequencing of mycorrhizal fungi provides insights into the early evolution of symbiotic traits.</title>
        <authorList>
            <person name="Miyauchi S."/>
            <person name="Kiss E."/>
            <person name="Kuo A."/>
            <person name="Drula E."/>
            <person name="Kohler A."/>
            <person name="Sanchez-Garcia M."/>
            <person name="Morin E."/>
            <person name="Andreopoulos B."/>
            <person name="Barry K.W."/>
            <person name="Bonito G."/>
            <person name="Buee M."/>
            <person name="Carver A."/>
            <person name="Chen C."/>
            <person name="Cichocki N."/>
            <person name="Clum A."/>
            <person name="Culley D."/>
            <person name="Crous P.W."/>
            <person name="Fauchery L."/>
            <person name="Girlanda M."/>
            <person name="Hayes R.D."/>
            <person name="Keri Z."/>
            <person name="LaButti K."/>
            <person name="Lipzen A."/>
            <person name="Lombard V."/>
            <person name="Magnuson J."/>
            <person name="Maillard F."/>
            <person name="Murat C."/>
            <person name="Nolan M."/>
            <person name="Ohm R.A."/>
            <person name="Pangilinan J."/>
            <person name="Pereira M.F."/>
            <person name="Perotto S."/>
            <person name="Peter M."/>
            <person name="Pfister S."/>
            <person name="Riley R."/>
            <person name="Sitrit Y."/>
            <person name="Stielow J.B."/>
            <person name="Szollosi G."/>
            <person name="Zifcakova L."/>
            <person name="Stursova M."/>
            <person name="Spatafora J.W."/>
            <person name="Tedersoo L."/>
            <person name="Vaario L.M."/>
            <person name="Yamada A."/>
            <person name="Yan M."/>
            <person name="Wang P."/>
            <person name="Xu J."/>
            <person name="Bruns T."/>
            <person name="Baldrian P."/>
            <person name="Vilgalys R."/>
            <person name="Dunand C."/>
            <person name="Henrissat B."/>
            <person name="Grigoriev I.V."/>
            <person name="Hibbett D."/>
            <person name="Nagy L.G."/>
            <person name="Martin F.M."/>
        </authorList>
    </citation>
    <scope>NUCLEOTIDE SEQUENCE</scope>
    <source>
        <strain evidence="2">BED1</strain>
    </source>
</reference>
<sequence>MRLLLEESHEGCRTVTIRAIGALVQFVVNIVAQYALMIRQSPMCQCTSTTLLLLSLEQFESVMAHGDQRLTKGRTYLLRKPTRKKTPR</sequence>
<evidence type="ECO:0000313" key="3">
    <source>
        <dbReference type="Proteomes" id="UP001194468"/>
    </source>
</evidence>
<reference evidence="2" key="1">
    <citation type="submission" date="2019-10" db="EMBL/GenBank/DDBJ databases">
        <authorList>
            <consortium name="DOE Joint Genome Institute"/>
            <person name="Kuo A."/>
            <person name="Miyauchi S."/>
            <person name="Kiss E."/>
            <person name="Drula E."/>
            <person name="Kohler A."/>
            <person name="Sanchez-Garcia M."/>
            <person name="Andreopoulos B."/>
            <person name="Barry K.W."/>
            <person name="Bonito G."/>
            <person name="Buee M."/>
            <person name="Carver A."/>
            <person name="Chen C."/>
            <person name="Cichocki N."/>
            <person name="Clum A."/>
            <person name="Culley D."/>
            <person name="Crous P.W."/>
            <person name="Fauchery L."/>
            <person name="Girlanda M."/>
            <person name="Hayes R."/>
            <person name="Keri Z."/>
            <person name="LaButti K."/>
            <person name="Lipzen A."/>
            <person name="Lombard V."/>
            <person name="Magnuson J."/>
            <person name="Maillard F."/>
            <person name="Morin E."/>
            <person name="Murat C."/>
            <person name="Nolan M."/>
            <person name="Ohm R."/>
            <person name="Pangilinan J."/>
            <person name="Pereira M."/>
            <person name="Perotto S."/>
            <person name="Peter M."/>
            <person name="Riley R."/>
            <person name="Sitrit Y."/>
            <person name="Stielow B."/>
            <person name="Szollosi G."/>
            <person name="Zifcakova L."/>
            <person name="Stursova M."/>
            <person name="Spatafora J.W."/>
            <person name="Tedersoo L."/>
            <person name="Vaario L.-M."/>
            <person name="Yamada A."/>
            <person name="Yan M."/>
            <person name="Wang P."/>
            <person name="Xu J."/>
            <person name="Bruns T."/>
            <person name="Baldrian P."/>
            <person name="Vilgalys R."/>
            <person name="Henrissat B."/>
            <person name="Grigoriev I.V."/>
            <person name="Hibbett D."/>
            <person name="Nagy L.G."/>
            <person name="Martin F.M."/>
        </authorList>
    </citation>
    <scope>NUCLEOTIDE SEQUENCE</scope>
    <source>
        <strain evidence="2">BED1</strain>
    </source>
</reference>
<evidence type="ECO:0000256" key="1">
    <source>
        <dbReference type="SAM" id="Phobius"/>
    </source>
</evidence>
<organism evidence="2 3">
    <name type="scientific">Boletus edulis BED1</name>
    <dbReference type="NCBI Taxonomy" id="1328754"/>
    <lineage>
        <taxon>Eukaryota</taxon>
        <taxon>Fungi</taxon>
        <taxon>Dikarya</taxon>
        <taxon>Basidiomycota</taxon>
        <taxon>Agaricomycotina</taxon>
        <taxon>Agaricomycetes</taxon>
        <taxon>Agaricomycetidae</taxon>
        <taxon>Boletales</taxon>
        <taxon>Boletineae</taxon>
        <taxon>Boletaceae</taxon>
        <taxon>Boletoideae</taxon>
        <taxon>Boletus</taxon>
    </lineage>
</organism>
<dbReference type="EMBL" id="WHUW01000051">
    <property type="protein sequence ID" value="KAF8431286.1"/>
    <property type="molecule type" value="Genomic_DNA"/>
</dbReference>
<dbReference type="Proteomes" id="UP001194468">
    <property type="component" value="Unassembled WGS sequence"/>
</dbReference>
<keyword evidence="3" id="KW-1185">Reference proteome</keyword>
<keyword evidence="1" id="KW-0472">Membrane</keyword>
<keyword evidence="1" id="KW-0812">Transmembrane</keyword>
<name>A0AAD4BI67_BOLED</name>
<dbReference type="AlphaFoldDB" id="A0AAD4BI67"/>
<proteinExistence type="predicted"/>
<gene>
    <name evidence="2" type="ORF">L210DRAFT_196175</name>
</gene>
<protein>
    <submittedName>
        <fullName evidence="2">Uncharacterized protein</fullName>
    </submittedName>
</protein>
<comment type="caution">
    <text evidence="2">The sequence shown here is derived from an EMBL/GenBank/DDBJ whole genome shotgun (WGS) entry which is preliminary data.</text>
</comment>
<accession>A0AAD4BI67</accession>
<keyword evidence="1" id="KW-1133">Transmembrane helix</keyword>
<evidence type="ECO:0000313" key="2">
    <source>
        <dbReference type="EMBL" id="KAF8431286.1"/>
    </source>
</evidence>